<keyword evidence="3" id="KW-1185">Reference proteome</keyword>
<dbReference type="Proteomes" id="UP000509545">
    <property type="component" value="Chromosome"/>
</dbReference>
<accession>A0A6N1CKD1</accession>
<dbReference type="KEGG" id="pbz:GN234_24395"/>
<keyword evidence="1" id="KW-1133">Transmembrane helix</keyword>
<evidence type="ECO:0000256" key="1">
    <source>
        <dbReference type="SAM" id="Phobius"/>
    </source>
</evidence>
<feature type="transmembrane region" description="Helical" evidence="1">
    <location>
        <begin position="76"/>
        <end position="99"/>
    </location>
</feature>
<keyword evidence="1" id="KW-0472">Membrane</keyword>
<feature type="transmembrane region" description="Helical" evidence="1">
    <location>
        <begin position="158"/>
        <end position="184"/>
    </location>
</feature>
<organism evidence="2 3">
    <name type="scientific">Pseudomonas bijieensis</name>
    <dbReference type="NCBI Taxonomy" id="2681983"/>
    <lineage>
        <taxon>Bacteria</taxon>
        <taxon>Pseudomonadati</taxon>
        <taxon>Pseudomonadota</taxon>
        <taxon>Gammaproteobacteria</taxon>
        <taxon>Pseudomonadales</taxon>
        <taxon>Pseudomonadaceae</taxon>
        <taxon>Pseudomonas</taxon>
    </lineage>
</organism>
<evidence type="ECO:0008006" key="4">
    <source>
        <dbReference type="Google" id="ProtNLM"/>
    </source>
</evidence>
<feature type="transmembrane region" description="Helical" evidence="1">
    <location>
        <begin position="196"/>
        <end position="216"/>
    </location>
</feature>
<dbReference type="AlphaFoldDB" id="A0A6N1CKD1"/>
<dbReference type="RefSeq" id="WP_176689195.1">
    <property type="nucleotide sequence ID" value="NZ_CP048810.1"/>
</dbReference>
<name>A0A6N1CKD1_9PSED</name>
<proteinExistence type="predicted"/>
<feature type="transmembrane region" description="Helical" evidence="1">
    <location>
        <begin position="262"/>
        <end position="283"/>
    </location>
</feature>
<feature type="transmembrane region" description="Helical" evidence="1">
    <location>
        <begin position="127"/>
        <end position="146"/>
    </location>
</feature>
<reference evidence="2 3" key="1">
    <citation type="submission" date="2020-02" db="EMBL/GenBank/DDBJ databases">
        <authorList>
            <person name="Liang J."/>
        </authorList>
    </citation>
    <scope>NUCLEOTIDE SEQUENCE [LARGE SCALE GENOMIC DNA]</scope>
    <source>
        <strain evidence="2 3">L22-9</strain>
    </source>
</reference>
<sequence>MMNFLSTKVLSKRDVLLFFLAANFLYIFPLVQADYFYHDDGWRALVAGEGWREEGRVVTGFFYNALSFGTKAPDLFPLPLFIATASIAFAMRALAFFYFERPAYVHCLVVLPIWYNPFFLQNLSYRYDGPAMALGLVAIIHAVIWRRDSTWQSVWVPALLVALALSIYQVLIGFYIALCCVEVIRRLWEEEPSNQIFVFIARKLLAVLIGVLIYYATSHQLMTASRQSLLPWEPSSLLEVRDRWLVLVQMLNGWMTEGIRPLVWGGTLLALAGYAWGGVRLFNRAEPRGWKISSAVSYVLTVPVLFICIPGITVLFADFIYGTRTLVAFSAVLVLVFFLGLKVLTRIYSHLGVILLIPLLAILSFSFGHGRTLSLQKEQEAALLASLVYDITHSPLRDMQRIYMIPEFRADWLPAASGMFAAMPAQRDVLGVGYVLLPEALPRAGITNVYLAKDQEVIDSLRRGDYSPIISTRFYDLFVIHDIGYILIKKPKGDPDVVPTRCLITNLERCR</sequence>
<dbReference type="EMBL" id="CP048810">
    <property type="protein sequence ID" value="QKS84890.1"/>
    <property type="molecule type" value="Genomic_DNA"/>
</dbReference>
<feature type="transmembrane region" description="Helical" evidence="1">
    <location>
        <begin position="351"/>
        <end position="370"/>
    </location>
</feature>
<keyword evidence="1" id="KW-0812">Transmembrane</keyword>
<dbReference type="InterPro" id="IPR025686">
    <property type="entry name" value="Glucos_trans_II"/>
</dbReference>
<feature type="transmembrane region" description="Helical" evidence="1">
    <location>
        <begin position="326"/>
        <end position="344"/>
    </location>
</feature>
<gene>
    <name evidence="2" type="ORF">GN234_24395</name>
</gene>
<evidence type="ECO:0000313" key="3">
    <source>
        <dbReference type="Proteomes" id="UP000509545"/>
    </source>
</evidence>
<dbReference type="Pfam" id="PF14264">
    <property type="entry name" value="Glucos_trans_II"/>
    <property type="match status" value="1"/>
</dbReference>
<feature type="transmembrane region" description="Helical" evidence="1">
    <location>
        <begin position="295"/>
        <end position="320"/>
    </location>
</feature>
<evidence type="ECO:0000313" key="2">
    <source>
        <dbReference type="EMBL" id="QKS84890.1"/>
    </source>
</evidence>
<protein>
    <recommendedName>
        <fullName evidence="4">Glucosyl transferase GtrII</fullName>
    </recommendedName>
</protein>